<reference evidence="1 2" key="1">
    <citation type="submission" date="2021-03" db="EMBL/GenBank/DDBJ databases">
        <title>Sequencing the genomes of 1000 actinobacteria strains.</title>
        <authorList>
            <person name="Klenk H.-P."/>
        </authorList>
    </citation>
    <scope>NUCLEOTIDE SEQUENCE [LARGE SCALE GENOMIC DNA]</scope>
    <source>
        <strain evidence="1 2">DSM 18824</strain>
    </source>
</reference>
<evidence type="ECO:0000313" key="1">
    <source>
        <dbReference type="EMBL" id="MBP2355694.1"/>
    </source>
</evidence>
<protein>
    <submittedName>
        <fullName evidence="1">Uncharacterized protein</fullName>
    </submittedName>
</protein>
<comment type="caution">
    <text evidence="1">The sequence shown here is derived from an EMBL/GenBank/DDBJ whole genome shotgun (WGS) entry which is preliminary data.</text>
</comment>
<name>A0ABS4UVM3_9ACTN</name>
<proteinExistence type="predicted"/>
<accession>A0ABS4UVM3</accession>
<sequence length="74" mass="7756">MVSSPGQISALTLTFANRRLTARTPTINPTVSTARYEPPRLRSLKTLSGNSGLLTRACATKNAARSATPAPSDA</sequence>
<organism evidence="1 2">
    <name type="scientific">Kribbella aluminosa</name>
    <dbReference type="NCBI Taxonomy" id="416017"/>
    <lineage>
        <taxon>Bacteria</taxon>
        <taxon>Bacillati</taxon>
        <taxon>Actinomycetota</taxon>
        <taxon>Actinomycetes</taxon>
        <taxon>Propionibacteriales</taxon>
        <taxon>Kribbellaceae</taxon>
        <taxon>Kribbella</taxon>
    </lineage>
</organism>
<keyword evidence="2" id="KW-1185">Reference proteome</keyword>
<dbReference type="EMBL" id="JAGINT010000002">
    <property type="protein sequence ID" value="MBP2355694.1"/>
    <property type="molecule type" value="Genomic_DNA"/>
</dbReference>
<gene>
    <name evidence="1" type="ORF">JOF29_006804</name>
</gene>
<dbReference type="Proteomes" id="UP000755585">
    <property type="component" value="Unassembled WGS sequence"/>
</dbReference>
<evidence type="ECO:0000313" key="2">
    <source>
        <dbReference type="Proteomes" id="UP000755585"/>
    </source>
</evidence>